<feature type="domain" description="Fumarylacetoacetase-like C-terminal" evidence="3">
    <location>
        <begin position="184"/>
        <end position="370"/>
    </location>
</feature>
<protein>
    <submittedName>
        <fullName evidence="4">Fumarylacetoacetate hydrolase family protein</fullName>
    </submittedName>
</protein>
<proteinExistence type="inferred from homology"/>
<dbReference type="EMBL" id="JBGGTQ010000002">
    <property type="protein sequence ID" value="MEZ0491424.1"/>
    <property type="molecule type" value="Genomic_DNA"/>
</dbReference>
<dbReference type="InterPro" id="IPR036663">
    <property type="entry name" value="Fumarylacetoacetase_C_sf"/>
</dbReference>
<name>A0ABV4I1D4_9ACTN</name>
<evidence type="ECO:0000259" key="3">
    <source>
        <dbReference type="Pfam" id="PF01557"/>
    </source>
</evidence>
<comment type="similarity">
    <text evidence="1">Belongs to the FAH family.</text>
</comment>
<dbReference type="PANTHER" id="PTHR42796">
    <property type="entry name" value="FUMARYLACETOACETATE HYDROLASE DOMAIN-CONTAINING PROTEIN 2A-RELATED"/>
    <property type="match status" value="1"/>
</dbReference>
<dbReference type="SUPFAM" id="SSF56529">
    <property type="entry name" value="FAH"/>
    <property type="match status" value="1"/>
</dbReference>
<dbReference type="InterPro" id="IPR011234">
    <property type="entry name" value="Fumarylacetoacetase-like_C"/>
</dbReference>
<dbReference type="Gene3D" id="3.90.850.10">
    <property type="entry name" value="Fumarylacetoacetase-like, C-terminal domain"/>
    <property type="match status" value="1"/>
</dbReference>
<comment type="caution">
    <text evidence="4">The sequence shown here is derived from an EMBL/GenBank/DDBJ whole genome shotgun (WGS) entry which is preliminary data.</text>
</comment>
<evidence type="ECO:0000313" key="5">
    <source>
        <dbReference type="Proteomes" id="UP001566476"/>
    </source>
</evidence>
<dbReference type="PANTHER" id="PTHR42796:SF7">
    <property type="entry name" value="2-DEHYDRO-3-DEOXY-D-ARABINONATE DEHYDRATASE"/>
    <property type="match status" value="1"/>
</dbReference>
<organism evidence="4 5">
    <name type="scientific">Kineococcus mangrovi</name>
    <dbReference type="NCBI Taxonomy" id="1660183"/>
    <lineage>
        <taxon>Bacteria</taxon>
        <taxon>Bacillati</taxon>
        <taxon>Actinomycetota</taxon>
        <taxon>Actinomycetes</taxon>
        <taxon>Kineosporiales</taxon>
        <taxon>Kineosporiaceae</taxon>
        <taxon>Kineococcus</taxon>
    </lineage>
</organism>
<sequence>MVGGADGVLDGVLPAGALLVGRVWDPAAGGPRVVAVDTAAPPGGSGWGVHELTDREPTVSGLLDRDDHLALVRDVVRGEPRWWTDDLLRASPGSPADAHLLAPVDLQVVKACGVTFADSLAERVIEERSGGDPARAGAVRAEVAEVLGGTLSSVRPGSAEAARLREVLRARGWWSQYLEVGLGPDPEVFTKAPVLASVGHGAAVGVPSWSRWNNPEPELVLVVTSRGQVVGATLGNDVNLRDVEGRSALLLGRAKDANASSALGPFVRLLDDSLSLDALRTIEIDLEVRGADGFVLRGRNSLARISRPFEELVAATLGSHHQYPDGFVLYTGTLFAPTADRDEPGQGFTHHVGDVVRISCPALGTLENVVLATEDLPPWTFGLGELLRRLGLPRTVTPS</sequence>
<dbReference type="InterPro" id="IPR051121">
    <property type="entry name" value="FAH"/>
</dbReference>
<dbReference type="GO" id="GO:0016787">
    <property type="term" value="F:hydrolase activity"/>
    <property type="evidence" value="ECO:0007669"/>
    <property type="project" value="UniProtKB-KW"/>
</dbReference>
<reference evidence="4 5" key="1">
    <citation type="submission" date="2024-07" db="EMBL/GenBank/DDBJ databases">
        <authorList>
            <person name="Thanompreechachai J."/>
            <person name="Duangmal K."/>
        </authorList>
    </citation>
    <scope>NUCLEOTIDE SEQUENCE [LARGE SCALE GENOMIC DNA]</scope>
    <source>
        <strain evidence="4 5">TBRC 1896</strain>
    </source>
</reference>
<evidence type="ECO:0000256" key="1">
    <source>
        <dbReference type="ARBA" id="ARBA00010211"/>
    </source>
</evidence>
<keyword evidence="4" id="KW-0378">Hydrolase</keyword>
<evidence type="ECO:0000313" key="4">
    <source>
        <dbReference type="EMBL" id="MEZ0491424.1"/>
    </source>
</evidence>
<accession>A0ABV4I1D4</accession>
<dbReference type="RefSeq" id="WP_370717468.1">
    <property type="nucleotide sequence ID" value="NZ_JBGGTQ010000002.1"/>
</dbReference>
<keyword evidence="2" id="KW-0479">Metal-binding</keyword>
<dbReference type="Pfam" id="PF01557">
    <property type="entry name" value="FAA_hydrolase"/>
    <property type="match status" value="1"/>
</dbReference>
<keyword evidence="5" id="KW-1185">Reference proteome</keyword>
<evidence type="ECO:0000256" key="2">
    <source>
        <dbReference type="ARBA" id="ARBA00022723"/>
    </source>
</evidence>
<dbReference type="Proteomes" id="UP001566476">
    <property type="component" value="Unassembled WGS sequence"/>
</dbReference>
<gene>
    <name evidence="4" type="ORF">AB2L28_04160</name>
</gene>